<dbReference type="STRING" id="1802281.A3A44_03520"/>
<dbReference type="Proteomes" id="UP000178977">
    <property type="component" value="Unassembled WGS sequence"/>
</dbReference>
<reference evidence="1 2" key="1">
    <citation type="journal article" date="2016" name="Nat. Commun.">
        <title>Thousands of microbial genomes shed light on interconnected biogeochemical processes in an aquifer system.</title>
        <authorList>
            <person name="Anantharaman K."/>
            <person name="Brown C.T."/>
            <person name="Hug L.A."/>
            <person name="Sharon I."/>
            <person name="Castelle C.J."/>
            <person name="Probst A.J."/>
            <person name="Thomas B.C."/>
            <person name="Singh A."/>
            <person name="Wilkins M.J."/>
            <person name="Karaoz U."/>
            <person name="Brodie E.L."/>
            <person name="Williams K.H."/>
            <person name="Hubbard S.S."/>
            <person name="Banfield J.F."/>
        </authorList>
    </citation>
    <scope>NUCLEOTIDE SEQUENCE [LARGE SCALE GENOMIC DNA]</scope>
</reference>
<dbReference type="EMBL" id="MHQT01000027">
    <property type="protein sequence ID" value="OHA09346.1"/>
    <property type="molecule type" value="Genomic_DNA"/>
</dbReference>
<name>A0A1G2LCI3_9BACT</name>
<comment type="caution">
    <text evidence="1">The sequence shown here is derived from an EMBL/GenBank/DDBJ whole genome shotgun (WGS) entry which is preliminary data.</text>
</comment>
<evidence type="ECO:0008006" key="3">
    <source>
        <dbReference type="Google" id="ProtNLM"/>
    </source>
</evidence>
<evidence type="ECO:0000313" key="2">
    <source>
        <dbReference type="Proteomes" id="UP000178977"/>
    </source>
</evidence>
<sequence length="101" mass="11081">MKVLTMSDITTQPTKPFLYKTADRGLAAALMALGFEIIDVEHSDTETLLTFPISRMLLDAADAYLVDTLSVSAHRMGLAFERLEDITAGYRAAGEIDIDDL</sequence>
<gene>
    <name evidence="1" type="ORF">A3A44_03520</name>
</gene>
<protein>
    <recommendedName>
        <fullName evidence="3">DUF5659 domain-containing protein</fullName>
    </recommendedName>
</protein>
<dbReference type="AlphaFoldDB" id="A0A1G2LCI3"/>
<accession>A0A1G2LCI3</accession>
<proteinExistence type="predicted"/>
<evidence type="ECO:0000313" key="1">
    <source>
        <dbReference type="EMBL" id="OHA09346.1"/>
    </source>
</evidence>
<organism evidence="1 2">
    <name type="scientific">Candidatus Sungbacteria bacterium RIFCSPLOWO2_01_FULL_60_25</name>
    <dbReference type="NCBI Taxonomy" id="1802281"/>
    <lineage>
        <taxon>Bacteria</taxon>
        <taxon>Candidatus Sungiibacteriota</taxon>
    </lineage>
</organism>